<evidence type="ECO:0000259" key="5">
    <source>
        <dbReference type="PROSITE" id="PS50931"/>
    </source>
</evidence>
<proteinExistence type="inferred from homology"/>
<dbReference type="InterPro" id="IPR036388">
    <property type="entry name" value="WH-like_DNA-bd_sf"/>
</dbReference>
<evidence type="ECO:0000313" key="6">
    <source>
        <dbReference type="EMBL" id="ADU35146.1"/>
    </source>
</evidence>
<keyword evidence="4" id="KW-0804">Transcription</keyword>
<dbReference type="STRING" id="595537.Varpa_0928"/>
<dbReference type="Pfam" id="PF03466">
    <property type="entry name" value="LysR_substrate"/>
    <property type="match status" value="1"/>
</dbReference>
<comment type="similarity">
    <text evidence="1">Belongs to the LysR transcriptional regulatory family.</text>
</comment>
<dbReference type="SUPFAM" id="SSF53850">
    <property type="entry name" value="Periplasmic binding protein-like II"/>
    <property type="match status" value="1"/>
</dbReference>
<dbReference type="InterPro" id="IPR000847">
    <property type="entry name" value="LysR_HTH_N"/>
</dbReference>
<dbReference type="Proteomes" id="UP000008917">
    <property type="component" value="Chromosome"/>
</dbReference>
<dbReference type="SUPFAM" id="SSF46785">
    <property type="entry name" value="Winged helix' DNA-binding domain"/>
    <property type="match status" value="1"/>
</dbReference>
<dbReference type="KEGG" id="vpe:Varpa_0928"/>
<organism evidence="6 7">
    <name type="scientific">Variovorax paradoxus (strain EPS)</name>
    <dbReference type="NCBI Taxonomy" id="595537"/>
    <lineage>
        <taxon>Bacteria</taxon>
        <taxon>Pseudomonadati</taxon>
        <taxon>Pseudomonadota</taxon>
        <taxon>Betaproteobacteria</taxon>
        <taxon>Burkholderiales</taxon>
        <taxon>Comamonadaceae</taxon>
        <taxon>Variovorax</taxon>
    </lineage>
</organism>
<dbReference type="HOGENOM" id="CLU_039613_16_2_4"/>
<gene>
    <name evidence="6" type="ordered locus">Varpa_0928</name>
</gene>
<keyword evidence="3" id="KW-0238">DNA-binding</keyword>
<dbReference type="InterPro" id="IPR005119">
    <property type="entry name" value="LysR_subst-bd"/>
</dbReference>
<dbReference type="AlphaFoldDB" id="E6VAN6"/>
<dbReference type="GO" id="GO:0043565">
    <property type="term" value="F:sequence-specific DNA binding"/>
    <property type="evidence" value="ECO:0007669"/>
    <property type="project" value="TreeGrafter"/>
</dbReference>
<reference evidence="7" key="1">
    <citation type="submission" date="2010-12" db="EMBL/GenBank/DDBJ databases">
        <title>Complete sequence of Variovorax paradoxus EPS.</title>
        <authorList>
            <consortium name="US DOE Joint Genome Institute"/>
            <person name="Lucas S."/>
            <person name="Copeland A."/>
            <person name="Lapidus A."/>
            <person name="Cheng J.-F."/>
            <person name="Goodwin L."/>
            <person name="Pitluck S."/>
            <person name="Teshima H."/>
            <person name="Detter J.C."/>
            <person name="Han C."/>
            <person name="Tapia R."/>
            <person name="Land M."/>
            <person name="Hauser L."/>
            <person name="Kyrpides N."/>
            <person name="Ivanova N."/>
            <person name="Ovchinnikova G."/>
            <person name="Orwin P."/>
            <person name="Han J.-I.G."/>
            <person name="Woyke T."/>
        </authorList>
    </citation>
    <scope>NUCLEOTIDE SEQUENCE [LARGE SCALE GENOMIC DNA]</scope>
    <source>
        <strain evidence="7">EPS</strain>
    </source>
</reference>
<dbReference type="Gene3D" id="3.40.190.290">
    <property type="match status" value="1"/>
</dbReference>
<dbReference type="FunFam" id="1.10.10.10:FF:000001">
    <property type="entry name" value="LysR family transcriptional regulator"/>
    <property type="match status" value="1"/>
</dbReference>
<evidence type="ECO:0000256" key="2">
    <source>
        <dbReference type="ARBA" id="ARBA00023015"/>
    </source>
</evidence>
<dbReference type="CDD" id="cd08422">
    <property type="entry name" value="PBP2_CrgA_like"/>
    <property type="match status" value="1"/>
</dbReference>
<dbReference type="GO" id="GO:0006351">
    <property type="term" value="P:DNA-templated transcription"/>
    <property type="evidence" value="ECO:0007669"/>
    <property type="project" value="TreeGrafter"/>
</dbReference>
<dbReference type="PANTHER" id="PTHR30537:SF5">
    <property type="entry name" value="HTH-TYPE TRANSCRIPTIONAL ACTIVATOR TTDR-RELATED"/>
    <property type="match status" value="1"/>
</dbReference>
<protein>
    <submittedName>
        <fullName evidence="6">Transcriptional regulator, LysR family</fullName>
    </submittedName>
</protein>
<evidence type="ECO:0000256" key="4">
    <source>
        <dbReference type="ARBA" id="ARBA00023163"/>
    </source>
</evidence>
<sequence>MNERHLFHFGLKLGAIFMKSAHSLDFASIAVLRSFATVVERGGFSPAAKQLGLAPSTMSKHIRALETGLRVALIHRTTRTFDITPSGQRFYERCKGILREIDQASLLAEPATVLKGELRVVASPSFTASVLLPGLPAFMTSHPELMIDLRVGSAQVDLIREGVDVWITLEPAQRNKAPSIKLARNNCVVCASPAYLERHGIPESPGDLKRHAGLLGYGSPYAEEWPFLVGRQVKRYPIRKAFASDNGDALRSCCLEGLGLGGFYAFHVAADLEAGRLVEVLSSYRANPGGVHAIVPHRHYMSPGARAFIEFVRSLCVPSEKLRPSQPRSGPISGRSSRT</sequence>
<dbReference type="Gene3D" id="1.10.10.10">
    <property type="entry name" value="Winged helix-like DNA-binding domain superfamily/Winged helix DNA-binding domain"/>
    <property type="match status" value="1"/>
</dbReference>
<keyword evidence="2" id="KW-0805">Transcription regulation</keyword>
<feature type="domain" description="HTH lysR-type" evidence="5">
    <location>
        <begin position="32"/>
        <end position="84"/>
    </location>
</feature>
<evidence type="ECO:0000256" key="3">
    <source>
        <dbReference type="ARBA" id="ARBA00023125"/>
    </source>
</evidence>
<dbReference type="PROSITE" id="PS50931">
    <property type="entry name" value="HTH_LYSR"/>
    <property type="match status" value="1"/>
</dbReference>
<dbReference type="EMBL" id="CP002417">
    <property type="protein sequence ID" value="ADU35146.1"/>
    <property type="molecule type" value="Genomic_DNA"/>
</dbReference>
<dbReference type="InterPro" id="IPR058163">
    <property type="entry name" value="LysR-type_TF_proteobact-type"/>
</dbReference>
<evidence type="ECO:0000256" key="1">
    <source>
        <dbReference type="ARBA" id="ARBA00009437"/>
    </source>
</evidence>
<accession>E6VAN6</accession>
<dbReference type="PANTHER" id="PTHR30537">
    <property type="entry name" value="HTH-TYPE TRANSCRIPTIONAL REGULATOR"/>
    <property type="match status" value="1"/>
</dbReference>
<name>E6VAN6_VARPE</name>
<reference evidence="6 7" key="2">
    <citation type="journal article" date="2013" name="Genome Announc.">
        <title>Genome of the Root-Associated Plant Growth-Promoting Bacterium Variovorax paradoxus Strain EPS.</title>
        <authorList>
            <person name="Han J.I."/>
            <person name="Spain J.C."/>
            <person name="Leadbetter J.R."/>
            <person name="Ovchinnikova G."/>
            <person name="Goodwin L.A."/>
            <person name="Han C.S."/>
            <person name="Woyke T."/>
            <person name="Davenport K.W."/>
            <person name="Orwin P.M."/>
        </authorList>
    </citation>
    <scope>NUCLEOTIDE SEQUENCE [LARGE SCALE GENOMIC DNA]</scope>
    <source>
        <strain evidence="6 7">EPS</strain>
    </source>
</reference>
<dbReference type="eggNOG" id="COG0583">
    <property type="taxonomic scope" value="Bacteria"/>
</dbReference>
<dbReference type="Pfam" id="PF00126">
    <property type="entry name" value="HTH_1"/>
    <property type="match status" value="1"/>
</dbReference>
<dbReference type="GO" id="GO:0003700">
    <property type="term" value="F:DNA-binding transcription factor activity"/>
    <property type="evidence" value="ECO:0007669"/>
    <property type="project" value="InterPro"/>
</dbReference>
<evidence type="ECO:0000313" key="7">
    <source>
        <dbReference type="Proteomes" id="UP000008917"/>
    </source>
</evidence>
<dbReference type="InterPro" id="IPR036390">
    <property type="entry name" value="WH_DNA-bd_sf"/>
</dbReference>